<sequence length="114" mass="12642">MKKKPALKVTEEGSGSRPESTFDLENAGDKLEVKLESDDNTWLQVSNGQGENKYYDSLTSDKSPVKLDMSGDDEIYFSIGNAAALTITINGVKLDYPVDPQQHVVQKIRVHVKE</sequence>
<dbReference type="InterPro" id="IPR025194">
    <property type="entry name" value="RodZ-like_C"/>
</dbReference>
<evidence type="ECO:0000313" key="3">
    <source>
        <dbReference type="EMBL" id="MDY0396431.1"/>
    </source>
</evidence>
<dbReference type="EMBL" id="JAWDIP010000004">
    <property type="protein sequence ID" value="MDY0396431.1"/>
    <property type="molecule type" value="Genomic_DNA"/>
</dbReference>
<name>A0ABU5CC46_9BACI</name>
<evidence type="ECO:0000259" key="2">
    <source>
        <dbReference type="Pfam" id="PF13464"/>
    </source>
</evidence>
<accession>A0ABU5CC46</accession>
<evidence type="ECO:0000256" key="1">
    <source>
        <dbReference type="SAM" id="MobiDB-lite"/>
    </source>
</evidence>
<dbReference type="Proteomes" id="UP001281447">
    <property type="component" value="Unassembled WGS sequence"/>
</dbReference>
<keyword evidence="4" id="KW-1185">Reference proteome</keyword>
<feature type="region of interest" description="Disordered" evidence="1">
    <location>
        <begin position="1"/>
        <end position="23"/>
    </location>
</feature>
<dbReference type="Pfam" id="PF13464">
    <property type="entry name" value="RodZ_C"/>
    <property type="match status" value="1"/>
</dbReference>
<organism evidence="3 4">
    <name type="scientific">Tigheibacillus halophilus</name>
    <dbReference type="NCBI Taxonomy" id="361280"/>
    <lineage>
        <taxon>Bacteria</taxon>
        <taxon>Bacillati</taxon>
        <taxon>Bacillota</taxon>
        <taxon>Bacilli</taxon>
        <taxon>Bacillales</taxon>
        <taxon>Bacillaceae</taxon>
        <taxon>Tigheibacillus</taxon>
    </lineage>
</organism>
<proteinExistence type="predicted"/>
<protein>
    <submittedName>
        <fullName evidence="3">DUF4115 domain-containing protein</fullName>
    </submittedName>
</protein>
<gene>
    <name evidence="3" type="ORF">RWE15_21510</name>
</gene>
<reference evidence="3 4" key="1">
    <citation type="submission" date="2023-10" db="EMBL/GenBank/DDBJ databases">
        <title>Virgibacillus halophilus 5B73C genome.</title>
        <authorList>
            <person name="Miliotis G."/>
            <person name="Sengupta P."/>
            <person name="Hameed A."/>
            <person name="Chuvochina M."/>
            <person name="Mcdonagh F."/>
            <person name="Simpson A.C."/>
            <person name="Singh N.K."/>
            <person name="Rekha P.D."/>
            <person name="Raman K."/>
            <person name="Hugenholtz P."/>
            <person name="Venkateswaran K."/>
        </authorList>
    </citation>
    <scope>NUCLEOTIDE SEQUENCE [LARGE SCALE GENOMIC DNA]</scope>
    <source>
        <strain evidence="3 4">5B73C</strain>
    </source>
</reference>
<feature type="domain" description="Cytoskeleton protein RodZ-like C-terminal" evidence="2">
    <location>
        <begin position="35"/>
        <end position="104"/>
    </location>
</feature>
<evidence type="ECO:0000313" key="4">
    <source>
        <dbReference type="Proteomes" id="UP001281447"/>
    </source>
</evidence>
<comment type="caution">
    <text evidence="3">The sequence shown here is derived from an EMBL/GenBank/DDBJ whole genome shotgun (WGS) entry which is preliminary data.</text>
</comment>